<proteinExistence type="predicted"/>
<feature type="region of interest" description="Disordered" evidence="1">
    <location>
        <begin position="44"/>
        <end position="115"/>
    </location>
</feature>
<sequence length="115" mass="12174">TKITRKSSLCSCSFANYALTHALFGERESTEGNRRGAAPILARWQSGSARPGSCARGAAWPPAQGEEGGEKKKTPKSSTEQNQRHLPRFAEAPGAAELPRSQTAHVSICPGLGKA</sequence>
<reference evidence="2" key="2">
    <citation type="submission" date="2025-09" db="UniProtKB">
        <authorList>
            <consortium name="Ensembl"/>
        </authorList>
    </citation>
    <scope>IDENTIFICATION</scope>
</reference>
<accession>A0A8B9DXN4</accession>
<keyword evidence="3" id="KW-1185">Reference proteome</keyword>
<evidence type="ECO:0000313" key="3">
    <source>
        <dbReference type="Proteomes" id="UP000694521"/>
    </source>
</evidence>
<name>A0A8B9DXN4_ANSCY</name>
<dbReference type="Ensembl" id="ENSACDT00005016110.1">
    <property type="protein sequence ID" value="ENSACDP00005013367.1"/>
    <property type="gene ID" value="ENSACDG00005009844.1"/>
</dbReference>
<dbReference type="AlphaFoldDB" id="A0A8B9DXN4"/>
<organism evidence="2 3">
    <name type="scientific">Anser cygnoides</name>
    <name type="common">Swan goose</name>
    <dbReference type="NCBI Taxonomy" id="8845"/>
    <lineage>
        <taxon>Eukaryota</taxon>
        <taxon>Metazoa</taxon>
        <taxon>Chordata</taxon>
        <taxon>Craniata</taxon>
        <taxon>Vertebrata</taxon>
        <taxon>Euteleostomi</taxon>
        <taxon>Archelosauria</taxon>
        <taxon>Archosauria</taxon>
        <taxon>Dinosauria</taxon>
        <taxon>Saurischia</taxon>
        <taxon>Theropoda</taxon>
        <taxon>Coelurosauria</taxon>
        <taxon>Aves</taxon>
        <taxon>Neognathae</taxon>
        <taxon>Galloanserae</taxon>
        <taxon>Anseriformes</taxon>
        <taxon>Anatidae</taxon>
        <taxon>Anserinae</taxon>
        <taxon>Anser</taxon>
    </lineage>
</organism>
<reference evidence="2" key="1">
    <citation type="submission" date="2025-08" db="UniProtKB">
        <authorList>
            <consortium name="Ensembl"/>
        </authorList>
    </citation>
    <scope>IDENTIFICATION</scope>
</reference>
<evidence type="ECO:0000256" key="1">
    <source>
        <dbReference type="SAM" id="MobiDB-lite"/>
    </source>
</evidence>
<protein>
    <submittedName>
        <fullName evidence="2">Uncharacterized protein</fullName>
    </submittedName>
</protein>
<dbReference type="Proteomes" id="UP000694521">
    <property type="component" value="Unplaced"/>
</dbReference>
<evidence type="ECO:0000313" key="2">
    <source>
        <dbReference type="Ensembl" id="ENSACDP00005013367.1"/>
    </source>
</evidence>